<evidence type="ECO:0000313" key="5">
    <source>
        <dbReference type="Proteomes" id="UP000598775"/>
    </source>
</evidence>
<sequence length="523" mass="54514">MVMNGAVALPLDLPELSFTASGDALVRRSVLPSGIRVLSERVAGARSSTVGFWVAVGSRDERGAVAAIAGADALPIAAIPSRFGSTHFLEHLLFKGTPTRTALDIAVSFDEVGGEHNALTGKEYTCYYAKVQDRDLPMAVGVLADMFTSSLLDETEFENERGVILEELAMADDDPNDVLGERLFEAVLGEHPLGRPVGGSAETIKAVTRDAVWQHYRANYRPNDLVVTVAGAVDHDELVALVSAAVETAGWSPQVAATPVARRAADLTPVTRGTALSLTDRPNEQAVLMLGYPGFSAVDDRRSALGVLNSVLGGGMSSRLFQEVRERRGLAYSVYSFASGYSDAGVFGMYAGCSPKNAGQVAELLLAELNRLAETGITAAELGRARGQLSGSAALALEDSDTRMSRLGRSELTTGEFADLDEALRRLDEVTPADVQELAREIASRPLSLAAVGAVDADRFAQVVSGLGAAAQAEPETLLERHGAIALDAAAATTTGATPVASSALSSSATSVSAAAATSVVPS</sequence>
<dbReference type="InterPro" id="IPR007863">
    <property type="entry name" value="Peptidase_M16_C"/>
</dbReference>
<comment type="caution">
    <text evidence="4">The sequence shown here is derived from an EMBL/GenBank/DDBJ whole genome shotgun (WGS) entry which is preliminary data.</text>
</comment>
<dbReference type="GO" id="GO:0008233">
    <property type="term" value="F:peptidase activity"/>
    <property type="evidence" value="ECO:0007669"/>
    <property type="project" value="UniProtKB-KW"/>
</dbReference>
<dbReference type="InterPro" id="IPR011765">
    <property type="entry name" value="Pept_M16_N"/>
</dbReference>
<dbReference type="AlphaFoldDB" id="A0A917EX52"/>
<comment type="similarity">
    <text evidence="1">Belongs to the peptidase M16 family.</text>
</comment>
<dbReference type="InterPro" id="IPR050361">
    <property type="entry name" value="MPP/UQCRC_Complex"/>
</dbReference>
<feature type="domain" description="Peptidase M16 N-terminal" evidence="2">
    <location>
        <begin position="84"/>
        <end position="198"/>
    </location>
</feature>
<dbReference type="EMBL" id="BMGP01000003">
    <property type="protein sequence ID" value="GGF24776.1"/>
    <property type="molecule type" value="Genomic_DNA"/>
</dbReference>
<dbReference type="SUPFAM" id="SSF63411">
    <property type="entry name" value="LuxS/MPP-like metallohydrolase"/>
    <property type="match status" value="2"/>
</dbReference>
<evidence type="ECO:0000259" key="2">
    <source>
        <dbReference type="Pfam" id="PF00675"/>
    </source>
</evidence>
<gene>
    <name evidence="4" type="ORF">GCM10011399_17840</name>
</gene>
<protein>
    <submittedName>
        <fullName evidence="4">Zinc protease</fullName>
    </submittedName>
</protein>
<dbReference type="Pfam" id="PF05193">
    <property type="entry name" value="Peptidase_M16_C"/>
    <property type="match status" value="1"/>
</dbReference>
<accession>A0A917EX52</accession>
<name>A0A917EX52_9MICO</name>
<dbReference type="PANTHER" id="PTHR11851">
    <property type="entry name" value="METALLOPROTEASE"/>
    <property type="match status" value="1"/>
</dbReference>
<dbReference type="GO" id="GO:0046872">
    <property type="term" value="F:metal ion binding"/>
    <property type="evidence" value="ECO:0007669"/>
    <property type="project" value="InterPro"/>
</dbReference>
<dbReference type="Proteomes" id="UP000598775">
    <property type="component" value="Unassembled WGS sequence"/>
</dbReference>
<feature type="domain" description="Peptidase M16 C-terminal" evidence="3">
    <location>
        <begin position="207"/>
        <end position="389"/>
    </location>
</feature>
<evidence type="ECO:0000256" key="1">
    <source>
        <dbReference type="ARBA" id="ARBA00007261"/>
    </source>
</evidence>
<evidence type="ECO:0000259" key="3">
    <source>
        <dbReference type="Pfam" id="PF05193"/>
    </source>
</evidence>
<keyword evidence="4" id="KW-0645">Protease</keyword>
<dbReference type="Gene3D" id="3.30.830.10">
    <property type="entry name" value="Metalloenzyme, LuxS/M16 peptidase-like"/>
    <property type="match status" value="2"/>
</dbReference>
<evidence type="ECO:0000313" key="4">
    <source>
        <dbReference type="EMBL" id="GGF24776.1"/>
    </source>
</evidence>
<proteinExistence type="inferred from homology"/>
<dbReference type="Pfam" id="PF00675">
    <property type="entry name" value="Peptidase_M16"/>
    <property type="match status" value="1"/>
</dbReference>
<keyword evidence="4" id="KW-0378">Hydrolase</keyword>
<keyword evidence="5" id="KW-1185">Reference proteome</keyword>
<organism evidence="4 5">
    <name type="scientific">Subtercola lobariae</name>
    <dbReference type="NCBI Taxonomy" id="1588641"/>
    <lineage>
        <taxon>Bacteria</taxon>
        <taxon>Bacillati</taxon>
        <taxon>Actinomycetota</taxon>
        <taxon>Actinomycetes</taxon>
        <taxon>Micrococcales</taxon>
        <taxon>Microbacteriaceae</taxon>
        <taxon>Subtercola</taxon>
    </lineage>
</organism>
<dbReference type="InterPro" id="IPR011249">
    <property type="entry name" value="Metalloenz_LuxS/M16"/>
</dbReference>
<reference evidence="4 5" key="1">
    <citation type="journal article" date="2014" name="Int. J. Syst. Evol. Microbiol.">
        <title>Complete genome sequence of Corynebacterium casei LMG S-19264T (=DSM 44701T), isolated from a smear-ripened cheese.</title>
        <authorList>
            <consortium name="US DOE Joint Genome Institute (JGI-PGF)"/>
            <person name="Walter F."/>
            <person name="Albersmeier A."/>
            <person name="Kalinowski J."/>
            <person name="Ruckert C."/>
        </authorList>
    </citation>
    <scope>NUCLEOTIDE SEQUENCE [LARGE SCALE GENOMIC DNA]</scope>
    <source>
        <strain evidence="4 5">CGMCC 1.12976</strain>
    </source>
</reference>
<dbReference type="PANTHER" id="PTHR11851:SF49">
    <property type="entry name" value="MITOCHONDRIAL-PROCESSING PEPTIDASE SUBUNIT ALPHA"/>
    <property type="match status" value="1"/>
</dbReference>
<dbReference type="GO" id="GO:0006508">
    <property type="term" value="P:proteolysis"/>
    <property type="evidence" value="ECO:0007669"/>
    <property type="project" value="UniProtKB-KW"/>
</dbReference>